<keyword evidence="6" id="KW-0694">RNA-binding</keyword>
<evidence type="ECO:0000256" key="3">
    <source>
        <dbReference type="ARBA" id="ARBA00022722"/>
    </source>
</evidence>
<proteinExistence type="inferred from homology"/>
<evidence type="ECO:0000256" key="7">
    <source>
        <dbReference type="ARBA" id="ARBA00023016"/>
    </source>
</evidence>
<evidence type="ECO:0000256" key="1">
    <source>
        <dbReference type="ARBA" id="ARBA00006620"/>
    </source>
</evidence>
<protein>
    <submittedName>
        <fullName evidence="8">Type II toxin-antitoxin system HicA family toxin</fullName>
    </submittedName>
</protein>
<evidence type="ECO:0000256" key="5">
    <source>
        <dbReference type="ARBA" id="ARBA00022801"/>
    </source>
</evidence>
<comment type="similarity">
    <text evidence="1">Belongs to the HicA mRNA interferase family.</text>
</comment>
<dbReference type="InterPro" id="IPR012933">
    <property type="entry name" value="HicA_mRNA_interferase"/>
</dbReference>
<dbReference type="InterPro" id="IPR038570">
    <property type="entry name" value="HicA_sf"/>
</dbReference>
<keyword evidence="3" id="KW-0540">Nuclease</keyword>
<evidence type="ECO:0000256" key="4">
    <source>
        <dbReference type="ARBA" id="ARBA00022759"/>
    </source>
</evidence>
<reference evidence="8" key="2">
    <citation type="submission" date="2021-05" db="EMBL/GenBank/DDBJ databases">
        <title>Whole genome PacBio Sequel sequence of Salmonella enterica subsp. enterica.</title>
        <authorList>
            <person name="Hoffmann M."/>
            <person name="Balkey M."/>
            <person name="Luo Y."/>
        </authorList>
    </citation>
    <scope>NUCLEOTIDE SEQUENCE</scope>
    <source>
        <strain evidence="8">CFSAN044923</strain>
    </source>
</reference>
<organism evidence="8">
    <name type="scientific">Salmonella enterica subsp. diarizonae serovar 60:r:e,n,x,z15</name>
    <dbReference type="NCBI Taxonomy" id="1173779"/>
    <lineage>
        <taxon>Bacteria</taxon>
        <taxon>Pseudomonadati</taxon>
        <taxon>Pseudomonadota</taxon>
        <taxon>Gammaproteobacteria</taxon>
        <taxon>Enterobacterales</taxon>
        <taxon>Enterobacteriaceae</taxon>
        <taxon>Salmonella</taxon>
    </lineage>
</organism>
<sequence length="90" mass="10511">MEFTPEFNQYFFIDEQSKKIDNVYIGQEKETMTYNEYFKWLKKQGVEIVDSGGRHHKKGIFNGKSIPLPYHGAKEIGNGLVRRINKDLGL</sequence>
<name>A0A8E9YBI7_SALDZ</name>
<keyword evidence="4" id="KW-0255">Endonuclease</keyword>
<dbReference type="Pfam" id="PF07927">
    <property type="entry name" value="HicA_toxin"/>
    <property type="match status" value="1"/>
</dbReference>
<dbReference type="EMBL" id="CP075128">
    <property type="protein sequence ID" value="QWJ46108.1"/>
    <property type="molecule type" value="Genomic_DNA"/>
</dbReference>
<keyword evidence="5" id="KW-0378">Hydrolase</keyword>
<keyword evidence="7" id="KW-0346">Stress response</keyword>
<dbReference type="Gene3D" id="3.30.920.30">
    <property type="entry name" value="Hypothetical protein"/>
    <property type="match status" value="1"/>
</dbReference>
<evidence type="ECO:0000256" key="6">
    <source>
        <dbReference type="ARBA" id="ARBA00022884"/>
    </source>
</evidence>
<keyword evidence="2" id="KW-1277">Toxin-antitoxin system</keyword>
<dbReference type="AlphaFoldDB" id="A0A8E9YBI7"/>
<gene>
    <name evidence="8" type="ORF">A7S45_021165</name>
</gene>
<evidence type="ECO:0000256" key="2">
    <source>
        <dbReference type="ARBA" id="ARBA00022649"/>
    </source>
</evidence>
<accession>A0A8E9YBI7</accession>
<dbReference type="SUPFAM" id="SSF54786">
    <property type="entry name" value="YcfA/nrd intein domain"/>
    <property type="match status" value="1"/>
</dbReference>
<reference evidence="8" key="1">
    <citation type="submission" date="2016-09" db="EMBL/GenBank/DDBJ databases">
        <authorList>
            <person name="Bell R."/>
        </authorList>
    </citation>
    <scope>NUCLEOTIDE SEQUENCE</scope>
    <source>
        <strain evidence="8">CFSAN044923</strain>
    </source>
</reference>
<dbReference type="RefSeq" id="WP_023248162.1">
    <property type="nucleotide sequence ID" value="NZ_CP075128.1"/>
</dbReference>
<evidence type="ECO:0000313" key="8">
    <source>
        <dbReference type="EMBL" id="QWJ46108.1"/>
    </source>
</evidence>
<dbReference type="GO" id="GO:0016787">
    <property type="term" value="F:hydrolase activity"/>
    <property type="evidence" value="ECO:0007669"/>
    <property type="project" value="UniProtKB-KW"/>
</dbReference>
<dbReference type="GO" id="GO:0003729">
    <property type="term" value="F:mRNA binding"/>
    <property type="evidence" value="ECO:0007669"/>
    <property type="project" value="InterPro"/>
</dbReference>
<dbReference type="GO" id="GO:0004519">
    <property type="term" value="F:endonuclease activity"/>
    <property type="evidence" value="ECO:0007669"/>
    <property type="project" value="UniProtKB-KW"/>
</dbReference>